<feature type="region of interest" description="Disordered" evidence="3">
    <location>
        <begin position="172"/>
        <end position="428"/>
    </location>
</feature>
<dbReference type="PROSITE" id="PS50102">
    <property type="entry name" value="RRM"/>
    <property type="match status" value="1"/>
</dbReference>
<evidence type="ECO:0000313" key="7">
    <source>
        <dbReference type="Proteomes" id="UP000799439"/>
    </source>
</evidence>
<dbReference type="Gene3D" id="3.10.450.50">
    <property type="match status" value="1"/>
</dbReference>
<feature type="compositionally biased region" description="Polar residues" evidence="3">
    <location>
        <begin position="1"/>
        <end position="10"/>
    </location>
</feature>
<evidence type="ECO:0000313" key="6">
    <source>
        <dbReference type="EMBL" id="KAF2155853.1"/>
    </source>
</evidence>
<dbReference type="EMBL" id="ML996082">
    <property type="protein sequence ID" value="KAF2155853.1"/>
    <property type="molecule type" value="Genomic_DNA"/>
</dbReference>
<dbReference type="SUPFAM" id="SSF54928">
    <property type="entry name" value="RNA-binding domain, RBD"/>
    <property type="match status" value="1"/>
</dbReference>
<feature type="domain" description="RRM" evidence="4">
    <location>
        <begin position="429"/>
        <end position="500"/>
    </location>
</feature>
<feature type="compositionally biased region" description="Low complexity" evidence="3">
    <location>
        <begin position="367"/>
        <end position="381"/>
    </location>
</feature>
<dbReference type="Proteomes" id="UP000799439">
    <property type="component" value="Unassembled WGS sequence"/>
</dbReference>
<dbReference type="GO" id="GO:1990861">
    <property type="term" value="C:Ubp3-Bre5 deubiquitination complex"/>
    <property type="evidence" value="ECO:0007669"/>
    <property type="project" value="TreeGrafter"/>
</dbReference>
<dbReference type="InterPro" id="IPR002075">
    <property type="entry name" value="NTF2_dom"/>
</dbReference>
<feature type="region of interest" description="Disordered" evidence="3">
    <location>
        <begin position="505"/>
        <end position="557"/>
    </location>
</feature>
<dbReference type="CDD" id="cd00780">
    <property type="entry name" value="NTF2"/>
    <property type="match status" value="1"/>
</dbReference>
<keyword evidence="7" id="KW-1185">Reference proteome</keyword>
<dbReference type="GO" id="GO:0016579">
    <property type="term" value="P:protein deubiquitination"/>
    <property type="evidence" value="ECO:0007669"/>
    <property type="project" value="TreeGrafter"/>
</dbReference>
<evidence type="ECO:0000259" key="5">
    <source>
        <dbReference type="PROSITE" id="PS50177"/>
    </source>
</evidence>
<dbReference type="GO" id="GO:0005829">
    <property type="term" value="C:cytosol"/>
    <property type="evidence" value="ECO:0007669"/>
    <property type="project" value="TreeGrafter"/>
</dbReference>
<feature type="domain" description="NTF2" evidence="5">
    <location>
        <begin position="51"/>
        <end position="166"/>
    </location>
</feature>
<dbReference type="InterPro" id="IPR039539">
    <property type="entry name" value="Ras_GTPase_bind_prot"/>
</dbReference>
<organism evidence="6 7">
    <name type="scientific">Myriangium duriaei CBS 260.36</name>
    <dbReference type="NCBI Taxonomy" id="1168546"/>
    <lineage>
        <taxon>Eukaryota</taxon>
        <taxon>Fungi</taxon>
        <taxon>Dikarya</taxon>
        <taxon>Ascomycota</taxon>
        <taxon>Pezizomycotina</taxon>
        <taxon>Dothideomycetes</taxon>
        <taxon>Dothideomycetidae</taxon>
        <taxon>Myriangiales</taxon>
        <taxon>Myriangiaceae</taxon>
        <taxon>Myriangium</taxon>
    </lineage>
</organism>
<reference evidence="6" key="1">
    <citation type="journal article" date="2020" name="Stud. Mycol.">
        <title>101 Dothideomycetes genomes: a test case for predicting lifestyles and emergence of pathogens.</title>
        <authorList>
            <person name="Haridas S."/>
            <person name="Albert R."/>
            <person name="Binder M."/>
            <person name="Bloem J."/>
            <person name="Labutti K."/>
            <person name="Salamov A."/>
            <person name="Andreopoulos B."/>
            <person name="Baker S."/>
            <person name="Barry K."/>
            <person name="Bills G."/>
            <person name="Bluhm B."/>
            <person name="Cannon C."/>
            <person name="Castanera R."/>
            <person name="Culley D."/>
            <person name="Daum C."/>
            <person name="Ezra D."/>
            <person name="Gonzalez J."/>
            <person name="Henrissat B."/>
            <person name="Kuo A."/>
            <person name="Liang C."/>
            <person name="Lipzen A."/>
            <person name="Lutzoni F."/>
            <person name="Magnuson J."/>
            <person name="Mondo S."/>
            <person name="Nolan M."/>
            <person name="Ohm R."/>
            <person name="Pangilinan J."/>
            <person name="Park H.-J."/>
            <person name="Ramirez L."/>
            <person name="Alfaro M."/>
            <person name="Sun H."/>
            <person name="Tritt A."/>
            <person name="Yoshinaga Y."/>
            <person name="Zwiers L.-H."/>
            <person name="Turgeon B."/>
            <person name="Goodwin S."/>
            <person name="Spatafora J."/>
            <person name="Crous P."/>
            <person name="Grigoriev I."/>
        </authorList>
    </citation>
    <scope>NUCLEOTIDE SEQUENCE</scope>
    <source>
        <strain evidence="6">CBS 260.36</strain>
    </source>
</reference>
<feature type="compositionally biased region" description="Low complexity" evidence="3">
    <location>
        <begin position="294"/>
        <end position="332"/>
    </location>
</feature>
<dbReference type="InterPro" id="IPR035979">
    <property type="entry name" value="RBD_domain_sf"/>
</dbReference>
<dbReference type="SMART" id="SM00360">
    <property type="entry name" value="RRM"/>
    <property type="match status" value="1"/>
</dbReference>
<sequence>MATDVSSLPANGSHAPHSGYDGSQVGYSASAASSTQNSAAGATSEIPKDEVGWYFVEQYYTTLSRSPEKLYLFYNKRSQFVLGDETDKVAVCVGQKSINERIKDLDFQDCKVRVTNVDSQASDTNIVIQVIGEISNKSQPHKKFVQTFILAGQTNGYFVLNDIFRYLIDEEEAEEEAPTQETPMPQSTGLQEPAPTASGDSTNETLTSSDNPTEVEQSAQIVDKELKEKASSSTDAVSPAVPAVNGVSNTTASSSATTDEPTDAAIPEAGVTASSSTLEPEKPKDPSPTPSVSPPKKAAQPAQSTTPAQPAAASANAGTPASAPTKPAAPKTWANLLAASNRVATPAIPSQANASQTSNQTSNQPKALTAAPSTQAPAQTPVNVAAEEPSPRDPSPAGSQQDEWTSVGDNRRQQGRTQANTNAQEGPQHRAYIKNVHDSMDTKQLKSTLEKFGELAYFDISRQKSCAFVDFKTAEGYKAAMDANPHHIGNDRIFVEERRMKPGAYPYVPRGGMRGGRGAPAQGTNRGSFQGNRGGFTGRGRGGNTGSVRGRGGAQAA</sequence>
<accession>A0A9P4JBA4</accession>
<dbReference type="GO" id="GO:1990904">
    <property type="term" value="C:ribonucleoprotein complex"/>
    <property type="evidence" value="ECO:0007669"/>
    <property type="project" value="TreeGrafter"/>
</dbReference>
<dbReference type="InterPro" id="IPR012677">
    <property type="entry name" value="Nucleotide-bd_a/b_plait_sf"/>
</dbReference>
<evidence type="ECO:0000259" key="4">
    <source>
        <dbReference type="PROSITE" id="PS50102"/>
    </source>
</evidence>
<feature type="region of interest" description="Disordered" evidence="3">
    <location>
        <begin position="1"/>
        <end position="21"/>
    </location>
</feature>
<dbReference type="SUPFAM" id="SSF54427">
    <property type="entry name" value="NTF2-like"/>
    <property type="match status" value="1"/>
</dbReference>
<dbReference type="Gene3D" id="3.30.70.330">
    <property type="match status" value="1"/>
</dbReference>
<dbReference type="CDD" id="cd00590">
    <property type="entry name" value="RRM_SF"/>
    <property type="match status" value="1"/>
</dbReference>
<evidence type="ECO:0000256" key="1">
    <source>
        <dbReference type="ARBA" id="ARBA00022884"/>
    </source>
</evidence>
<keyword evidence="1 2" id="KW-0694">RNA-binding</keyword>
<evidence type="ECO:0008006" key="8">
    <source>
        <dbReference type="Google" id="ProtNLM"/>
    </source>
</evidence>
<dbReference type="Pfam" id="PF02136">
    <property type="entry name" value="NTF2"/>
    <property type="match status" value="1"/>
</dbReference>
<feature type="compositionally biased region" description="Polar residues" evidence="3">
    <location>
        <begin position="348"/>
        <end position="366"/>
    </location>
</feature>
<gene>
    <name evidence="6" type="ORF">K461DRAFT_274889</name>
</gene>
<dbReference type="GO" id="GO:0003729">
    <property type="term" value="F:mRNA binding"/>
    <property type="evidence" value="ECO:0007669"/>
    <property type="project" value="TreeGrafter"/>
</dbReference>
<dbReference type="PANTHER" id="PTHR10693:SF20">
    <property type="entry name" value="AT27578P"/>
    <property type="match status" value="1"/>
</dbReference>
<feature type="compositionally biased region" description="Polar residues" evidence="3">
    <location>
        <begin position="415"/>
        <end position="425"/>
    </location>
</feature>
<evidence type="ECO:0000256" key="3">
    <source>
        <dbReference type="SAM" id="MobiDB-lite"/>
    </source>
</evidence>
<dbReference type="InterPro" id="IPR018222">
    <property type="entry name" value="Nuclear_transport_factor_2_euk"/>
</dbReference>
<evidence type="ECO:0000256" key="2">
    <source>
        <dbReference type="PROSITE-ProRule" id="PRU00176"/>
    </source>
</evidence>
<dbReference type="OrthoDB" id="339151at2759"/>
<dbReference type="InterPro" id="IPR032710">
    <property type="entry name" value="NTF2-like_dom_sf"/>
</dbReference>
<dbReference type="InterPro" id="IPR000504">
    <property type="entry name" value="RRM_dom"/>
</dbReference>
<name>A0A9P4JBA4_9PEZI</name>
<proteinExistence type="predicted"/>
<feature type="compositionally biased region" description="Gly residues" evidence="3">
    <location>
        <begin position="532"/>
        <end position="557"/>
    </location>
</feature>
<feature type="compositionally biased region" description="Polar residues" evidence="3">
    <location>
        <begin position="397"/>
        <end position="408"/>
    </location>
</feature>
<feature type="compositionally biased region" description="Polar residues" evidence="3">
    <location>
        <begin position="198"/>
        <end position="220"/>
    </location>
</feature>
<dbReference type="PANTHER" id="PTHR10693">
    <property type="entry name" value="RAS GTPASE-ACTIVATING PROTEIN-BINDING PROTEIN"/>
    <property type="match status" value="1"/>
</dbReference>
<dbReference type="AlphaFoldDB" id="A0A9P4JBA4"/>
<dbReference type="PROSITE" id="PS50177">
    <property type="entry name" value="NTF2_DOMAIN"/>
    <property type="match status" value="1"/>
</dbReference>
<protein>
    <recommendedName>
        <fullName evidence="8">NTF2 domain-containing protein</fullName>
    </recommendedName>
</protein>
<dbReference type="Pfam" id="PF00076">
    <property type="entry name" value="RRM_1"/>
    <property type="match status" value="1"/>
</dbReference>
<comment type="caution">
    <text evidence="6">The sequence shown here is derived from an EMBL/GenBank/DDBJ whole genome shotgun (WGS) entry which is preliminary data.</text>
</comment>
<dbReference type="GO" id="GO:0034517">
    <property type="term" value="P:ribophagy"/>
    <property type="evidence" value="ECO:0007669"/>
    <property type="project" value="TreeGrafter"/>
</dbReference>
<feature type="compositionally biased region" description="Low complexity" evidence="3">
    <location>
        <begin position="248"/>
        <end position="265"/>
    </location>
</feature>
<dbReference type="FunFam" id="3.10.450.50:FF:000003">
    <property type="entry name" value="Nuclear transport factor 2 family protein"/>
    <property type="match status" value="1"/>
</dbReference>